<evidence type="ECO:0000256" key="2">
    <source>
        <dbReference type="ARBA" id="ARBA00022630"/>
    </source>
</evidence>
<accession>A0ABN2RUJ0</accession>
<dbReference type="InterPro" id="IPR036188">
    <property type="entry name" value="FAD/NAD-bd_sf"/>
</dbReference>
<evidence type="ECO:0000256" key="3">
    <source>
        <dbReference type="ARBA" id="ARBA00022827"/>
    </source>
</evidence>
<evidence type="ECO:0000313" key="5">
    <source>
        <dbReference type="EMBL" id="GAA1975164.1"/>
    </source>
</evidence>
<evidence type="ECO:0000259" key="4">
    <source>
        <dbReference type="Pfam" id="PF07992"/>
    </source>
</evidence>
<keyword evidence="2" id="KW-0285">Flavoprotein</keyword>
<dbReference type="Pfam" id="PF07992">
    <property type="entry name" value="Pyr_redox_2"/>
    <property type="match status" value="1"/>
</dbReference>
<organism evidence="5 6">
    <name type="scientific">Catenulispora subtropica</name>
    <dbReference type="NCBI Taxonomy" id="450798"/>
    <lineage>
        <taxon>Bacteria</taxon>
        <taxon>Bacillati</taxon>
        <taxon>Actinomycetota</taxon>
        <taxon>Actinomycetes</taxon>
        <taxon>Catenulisporales</taxon>
        <taxon>Catenulisporaceae</taxon>
        <taxon>Catenulispora</taxon>
    </lineage>
</organism>
<name>A0ABN2RUJ0_9ACTN</name>
<keyword evidence="3" id="KW-0274">FAD</keyword>
<dbReference type="PANTHER" id="PTHR43429">
    <property type="entry name" value="PYRIDINE NUCLEOTIDE-DISULFIDE OXIDOREDUCTASE DOMAIN-CONTAINING"/>
    <property type="match status" value="1"/>
</dbReference>
<keyword evidence="6" id="KW-1185">Reference proteome</keyword>
<comment type="cofactor">
    <cofactor evidence="1">
        <name>FAD</name>
        <dbReference type="ChEBI" id="CHEBI:57692"/>
    </cofactor>
</comment>
<dbReference type="PRINTS" id="PR00368">
    <property type="entry name" value="FADPNR"/>
</dbReference>
<sequence>MTRKIVVVGWGLAAHRLVTRLLSADADADLAVTVYAAEGATAHDRDALPDALAAATSPEGLAAETARAAQAALSALPVPVDPRLQVRAGVRATAVDRLHRVVHSTDHVVQPYDTLVLATGTNPVLPPIRGLRTADGQRLLPGVLPAHSAADFRALAQAAATASRAVVIGGGTGGLRVAAALHALRADDPDRPPLHVELVDQTPAAPEITPADAYFALRRAGVVAYQDCRVRSLDEGPDGRLAAVTLADGYRLTTDLAVLSCGTAPNVALAWTAGLAVARGIVVDDTLRSVSDPAVYALGACAEHRRTVAGPSAVVLDQADVLADRLSGRAPLRTYRGAAAARLAPGVSAVVAEAERVLKAAAA</sequence>
<feature type="domain" description="FAD/NAD(P)-binding" evidence="4">
    <location>
        <begin position="4"/>
        <end position="304"/>
    </location>
</feature>
<evidence type="ECO:0000313" key="6">
    <source>
        <dbReference type="Proteomes" id="UP001499854"/>
    </source>
</evidence>
<dbReference type="EMBL" id="BAAAQM010000021">
    <property type="protein sequence ID" value="GAA1975164.1"/>
    <property type="molecule type" value="Genomic_DNA"/>
</dbReference>
<dbReference type="Gene3D" id="3.50.50.60">
    <property type="entry name" value="FAD/NAD(P)-binding domain"/>
    <property type="match status" value="2"/>
</dbReference>
<dbReference type="Proteomes" id="UP001499854">
    <property type="component" value="Unassembled WGS sequence"/>
</dbReference>
<dbReference type="RefSeq" id="WP_344658490.1">
    <property type="nucleotide sequence ID" value="NZ_BAAAQM010000021.1"/>
</dbReference>
<gene>
    <name evidence="5" type="ORF">GCM10009838_39100</name>
</gene>
<proteinExistence type="predicted"/>
<dbReference type="PRINTS" id="PR00411">
    <property type="entry name" value="PNDRDTASEI"/>
</dbReference>
<dbReference type="InterPro" id="IPR023753">
    <property type="entry name" value="FAD/NAD-binding_dom"/>
</dbReference>
<dbReference type="InterPro" id="IPR050260">
    <property type="entry name" value="FAD-bd_OxRdtase"/>
</dbReference>
<dbReference type="SUPFAM" id="SSF51905">
    <property type="entry name" value="FAD/NAD(P)-binding domain"/>
    <property type="match status" value="1"/>
</dbReference>
<reference evidence="5 6" key="1">
    <citation type="journal article" date="2019" name="Int. J. Syst. Evol. Microbiol.">
        <title>The Global Catalogue of Microorganisms (GCM) 10K type strain sequencing project: providing services to taxonomists for standard genome sequencing and annotation.</title>
        <authorList>
            <consortium name="The Broad Institute Genomics Platform"/>
            <consortium name="The Broad Institute Genome Sequencing Center for Infectious Disease"/>
            <person name="Wu L."/>
            <person name="Ma J."/>
        </authorList>
    </citation>
    <scope>NUCLEOTIDE SEQUENCE [LARGE SCALE GENOMIC DNA]</scope>
    <source>
        <strain evidence="5 6">JCM 16013</strain>
    </source>
</reference>
<evidence type="ECO:0000256" key="1">
    <source>
        <dbReference type="ARBA" id="ARBA00001974"/>
    </source>
</evidence>
<comment type="caution">
    <text evidence="5">The sequence shown here is derived from an EMBL/GenBank/DDBJ whole genome shotgun (WGS) entry which is preliminary data.</text>
</comment>
<dbReference type="PANTHER" id="PTHR43429:SF3">
    <property type="entry name" value="NITRITE REDUCTASE [NAD(P)H]"/>
    <property type="match status" value="1"/>
</dbReference>
<protein>
    <submittedName>
        <fullName evidence="5">FAD-dependent oxidoreductase</fullName>
    </submittedName>
</protein>